<reference evidence="3" key="1">
    <citation type="submission" date="2017-09" db="EMBL/GenBank/DDBJ databases">
        <authorList>
            <person name="Ehlers B."/>
            <person name="Leendertz F.H."/>
        </authorList>
    </citation>
    <scope>NUCLEOTIDE SEQUENCE [LARGE SCALE GENOMIC DNA]</scope>
    <source>
        <strain evidence="3">CGMCC 1.10978</strain>
    </source>
</reference>
<feature type="region of interest" description="Disordered" evidence="1">
    <location>
        <begin position="124"/>
        <end position="201"/>
    </location>
</feature>
<feature type="transmembrane region" description="Helical" evidence="2">
    <location>
        <begin position="79"/>
        <end position="102"/>
    </location>
</feature>
<gene>
    <name evidence="3" type="ORF">SAMN06296416_101906</name>
</gene>
<feature type="compositionally biased region" description="Low complexity" evidence="1">
    <location>
        <begin position="357"/>
        <end position="385"/>
    </location>
</feature>
<feature type="compositionally biased region" description="Polar residues" evidence="1">
    <location>
        <begin position="189"/>
        <end position="201"/>
    </location>
</feature>
<keyword evidence="2" id="KW-0472">Membrane</keyword>
<keyword evidence="2" id="KW-1133">Transmembrane helix</keyword>
<evidence type="ECO:0000256" key="1">
    <source>
        <dbReference type="SAM" id="MobiDB-lite"/>
    </source>
</evidence>
<feature type="compositionally biased region" description="Low complexity" evidence="1">
    <location>
        <begin position="134"/>
        <end position="166"/>
    </location>
</feature>
<feature type="compositionally biased region" description="Pro residues" evidence="1">
    <location>
        <begin position="167"/>
        <end position="179"/>
    </location>
</feature>
<evidence type="ECO:0008006" key="5">
    <source>
        <dbReference type="Google" id="ProtNLM"/>
    </source>
</evidence>
<organism evidence="3 4">
    <name type="scientific">Pseudoxanthomonas wuyuanensis</name>
    <dbReference type="NCBI Taxonomy" id="1073196"/>
    <lineage>
        <taxon>Bacteria</taxon>
        <taxon>Pseudomonadati</taxon>
        <taxon>Pseudomonadota</taxon>
        <taxon>Gammaproteobacteria</taxon>
        <taxon>Lysobacterales</taxon>
        <taxon>Lysobacteraceae</taxon>
        <taxon>Pseudoxanthomonas</taxon>
    </lineage>
</organism>
<evidence type="ECO:0000256" key="2">
    <source>
        <dbReference type="SAM" id="Phobius"/>
    </source>
</evidence>
<sequence length="535" mass="55954">MLERHTGLPYGWGLWMRGLPARLGTISREKAESVVAAFAGRAAPAPGPIAPALNRLQAVRALFYQTWDPPPREERGIRWAASAISVLMHLLFVALLVLVAVVRLPPPSTSSEGSRVRIEFIGQGTPEEEGGGAPAAQQSPAPAASASAAAGAAQQRPAPQAAASAEPAPPQPPAVPPLPTRDIPEPSVPASQQPLQVTETPVPTREFVLPPPVPPTEIAPPQVRPSDIQVPVREIAIAETPTVRRDIPQRPIDMPQVQLPAQQIRQREIAAPVDVPALRPMPVPDSAPATVELRTSEASVRQREIAAPSSSRPSAAGAAADASDAASTSTQRSSSESAASAGTPSSRRGEPARGVQPGASAAGPAAADRPGGWAAPARADDWGASTRNTPGDSGASAGTTPGLFNADGSVRLPGEDAGAETADRGGPGGGNDVWTRERIEQAGTWLQRPPYDYEPTTFDKYWAPNESLLAEWVRKNIRETVIPIPGTNKKIRCVVSVLQLGGGCGLFDPNLNEQPAQARPPPEIPVKRTPIPTDS</sequence>
<keyword evidence="2" id="KW-0812">Transmembrane</keyword>
<feature type="compositionally biased region" description="Polar residues" evidence="1">
    <location>
        <begin position="386"/>
        <end position="399"/>
    </location>
</feature>
<feature type="region of interest" description="Disordered" evidence="1">
    <location>
        <begin position="276"/>
        <end position="434"/>
    </location>
</feature>
<proteinExistence type="predicted"/>
<dbReference type="AlphaFoldDB" id="A0A286CZQ8"/>
<feature type="region of interest" description="Disordered" evidence="1">
    <location>
        <begin position="511"/>
        <end position="535"/>
    </location>
</feature>
<name>A0A286CZQ8_9GAMM</name>
<protein>
    <recommendedName>
        <fullName evidence="5">Transmembrane repetitive protein</fullName>
    </recommendedName>
</protein>
<accession>A0A286CZQ8</accession>
<feature type="compositionally biased region" description="Low complexity" evidence="1">
    <location>
        <begin position="306"/>
        <end position="346"/>
    </location>
</feature>
<evidence type="ECO:0000313" key="4">
    <source>
        <dbReference type="Proteomes" id="UP000219374"/>
    </source>
</evidence>
<dbReference type="EMBL" id="OCND01000001">
    <property type="protein sequence ID" value="SOD51854.1"/>
    <property type="molecule type" value="Genomic_DNA"/>
</dbReference>
<evidence type="ECO:0000313" key="3">
    <source>
        <dbReference type="EMBL" id="SOD51854.1"/>
    </source>
</evidence>
<keyword evidence="4" id="KW-1185">Reference proteome</keyword>
<dbReference type="Proteomes" id="UP000219374">
    <property type="component" value="Unassembled WGS sequence"/>
</dbReference>